<protein>
    <submittedName>
        <fullName evidence="1">Uncharacterized protein</fullName>
    </submittedName>
</protein>
<evidence type="ECO:0000313" key="2">
    <source>
        <dbReference type="Proteomes" id="UP000215914"/>
    </source>
</evidence>
<gene>
    <name evidence="1" type="ORF">HanXRQr2_Chr08g0357851</name>
</gene>
<dbReference type="AlphaFoldDB" id="A0A9K3IIF1"/>
<dbReference type="EMBL" id="MNCJ02000323">
    <property type="protein sequence ID" value="KAF5796949.1"/>
    <property type="molecule type" value="Genomic_DNA"/>
</dbReference>
<keyword evidence="2" id="KW-1185">Reference proteome</keyword>
<reference evidence="1" key="1">
    <citation type="journal article" date="2017" name="Nature">
        <title>The sunflower genome provides insights into oil metabolism, flowering and Asterid evolution.</title>
        <authorList>
            <person name="Badouin H."/>
            <person name="Gouzy J."/>
            <person name="Grassa C.J."/>
            <person name="Murat F."/>
            <person name="Staton S.E."/>
            <person name="Cottret L."/>
            <person name="Lelandais-Briere C."/>
            <person name="Owens G.L."/>
            <person name="Carrere S."/>
            <person name="Mayjonade B."/>
            <person name="Legrand L."/>
            <person name="Gill N."/>
            <person name="Kane N.C."/>
            <person name="Bowers J.E."/>
            <person name="Hubner S."/>
            <person name="Bellec A."/>
            <person name="Berard A."/>
            <person name="Berges H."/>
            <person name="Blanchet N."/>
            <person name="Boniface M.C."/>
            <person name="Brunel D."/>
            <person name="Catrice O."/>
            <person name="Chaidir N."/>
            <person name="Claudel C."/>
            <person name="Donnadieu C."/>
            <person name="Faraut T."/>
            <person name="Fievet G."/>
            <person name="Helmstetter N."/>
            <person name="King M."/>
            <person name="Knapp S.J."/>
            <person name="Lai Z."/>
            <person name="Le Paslier M.C."/>
            <person name="Lippi Y."/>
            <person name="Lorenzon L."/>
            <person name="Mandel J.R."/>
            <person name="Marage G."/>
            <person name="Marchand G."/>
            <person name="Marquand E."/>
            <person name="Bret-Mestries E."/>
            <person name="Morien E."/>
            <person name="Nambeesan S."/>
            <person name="Nguyen T."/>
            <person name="Pegot-Espagnet P."/>
            <person name="Pouilly N."/>
            <person name="Raftis F."/>
            <person name="Sallet E."/>
            <person name="Schiex T."/>
            <person name="Thomas J."/>
            <person name="Vandecasteele C."/>
            <person name="Vares D."/>
            <person name="Vear F."/>
            <person name="Vautrin S."/>
            <person name="Crespi M."/>
            <person name="Mangin B."/>
            <person name="Burke J.M."/>
            <person name="Salse J."/>
            <person name="Munos S."/>
            <person name="Vincourt P."/>
            <person name="Rieseberg L.H."/>
            <person name="Langlade N.B."/>
        </authorList>
    </citation>
    <scope>NUCLEOTIDE SEQUENCE</scope>
    <source>
        <tissue evidence="1">Leaves</tissue>
    </source>
</reference>
<sequence length="171" mass="20055">MARQTRLSSGDSAPTFTPQNLLQYLEKEVCTFNNGYLSALRSSGIFPDRTVFRPYDRDLRSDASSTEWLCFNAFPFMLGLRFHFSDFIMDFFRTTGLSFSQTMPMLWRVLVLLDRIKNTHIPKLCVNDLPVVYWLRSHGSSRFLFYSTSNNPLVLRATRNEEEWKSKFFFA</sequence>
<name>A0A9K3IIF1_HELAN</name>
<accession>A0A9K3IIF1</accession>
<organism evidence="1 2">
    <name type="scientific">Helianthus annuus</name>
    <name type="common">Common sunflower</name>
    <dbReference type="NCBI Taxonomy" id="4232"/>
    <lineage>
        <taxon>Eukaryota</taxon>
        <taxon>Viridiplantae</taxon>
        <taxon>Streptophyta</taxon>
        <taxon>Embryophyta</taxon>
        <taxon>Tracheophyta</taxon>
        <taxon>Spermatophyta</taxon>
        <taxon>Magnoliopsida</taxon>
        <taxon>eudicotyledons</taxon>
        <taxon>Gunneridae</taxon>
        <taxon>Pentapetalae</taxon>
        <taxon>asterids</taxon>
        <taxon>campanulids</taxon>
        <taxon>Asterales</taxon>
        <taxon>Asteraceae</taxon>
        <taxon>Asteroideae</taxon>
        <taxon>Heliantheae alliance</taxon>
        <taxon>Heliantheae</taxon>
        <taxon>Helianthus</taxon>
    </lineage>
</organism>
<dbReference type="Proteomes" id="UP000215914">
    <property type="component" value="Unassembled WGS sequence"/>
</dbReference>
<evidence type="ECO:0000313" key="1">
    <source>
        <dbReference type="EMBL" id="KAF5796949.1"/>
    </source>
</evidence>
<comment type="caution">
    <text evidence="1">The sequence shown here is derived from an EMBL/GenBank/DDBJ whole genome shotgun (WGS) entry which is preliminary data.</text>
</comment>
<reference evidence="1" key="2">
    <citation type="submission" date="2020-06" db="EMBL/GenBank/DDBJ databases">
        <title>Helianthus annuus Genome sequencing and assembly Release 2.</title>
        <authorList>
            <person name="Gouzy J."/>
            <person name="Langlade N."/>
            <person name="Munos S."/>
        </authorList>
    </citation>
    <scope>NUCLEOTIDE SEQUENCE</scope>
    <source>
        <tissue evidence="1">Leaves</tissue>
    </source>
</reference>
<dbReference type="Gramene" id="mRNA:HanXRQr2_Chr08g0357851">
    <property type="protein sequence ID" value="CDS:HanXRQr2_Chr08g0357851.1"/>
    <property type="gene ID" value="HanXRQr2_Chr08g0357851"/>
</dbReference>
<proteinExistence type="predicted"/>